<evidence type="ECO:0000256" key="1">
    <source>
        <dbReference type="SAM" id="Phobius"/>
    </source>
</evidence>
<protein>
    <recommendedName>
        <fullName evidence="4">Glycosyltransferase 2-like domain-containing protein</fullName>
    </recommendedName>
</protein>
<dbReference type="Gene3D" id="3.90.550.10">
    <property type="entry name" value="Spore Coat Polysaccharide Biosynthesis Protein SpsA, Chain A"/>
    <property type="match status" value="1"/>
</dbReference>
<feature type="transmembrane region" description="Helical" evidence="1">
    <location>
        <begin position="354"/>
        <end position="376"/>
    </location>
</feature>
<dbReference type="InterPro" id="IPR029044">
    <property type="entry name" value="Nucleotide-diphossugar_trans"/>
</dbReference>
<gene>
    <name evidence="2" type="ORF">A3D78_07380</name>
</gene>
<keyword evidence="1" id="KW-1133">Transmembrane helix</keyword>
<evidence type="ECO:0000313" key="3">
    <source>
        <dbReference type="Proteomes" id="UP000176253"/>
    </source>
</evidence>
<evidence type="ECO:0008006" key="4">
    <source>
        <dbReference type="Google" id="ProtNLM"/>
    </source>
</evidence>
<proteinExistence type="predicted"/>
<keyword evidence="1" id="KW-0472">Membrane</keyword>
<feature type="transmembrane region" description="Helical" evidence="1">
    <location>
        <begin position="286"/>
        <end position="305"/>
    </location>
</feature>
<organism evidence="2 3">
    <name type="scientific">Candidatus Gottesmanbacteria bacterium RIFCSPHIGHO2_02_FULL_39_14</name>
    <dbReference type="NCBI Taxonomy" id="1798383"/>
    <lineage>
        <taxon>Bacteria</taxon>
        <taxon>Candidatus Gottesmaniibacteriota</taxon>
    </lineage>
</organism>
<feature type="transmembrane region" description="Helical" evidence="1">
    <location>
        <begin position="311"/>
        <end position="333"/>
    </location>
</feature>
<dbReference type="SUPFAM" id="SSF53448">
    <property type="entry name" value="Nucleotide-diphospho-sugar transferases"/>
    <property type="match status" value="1"/>
</dbReference>
<dbReference type="STRING" id="1798383.A3D78_07380"/>
<feature type="transmembrane region" description="Helical" evidence="1">
    <location>
        <begin position="382"/>
        <end position="408"/>
    </location>
</feature>
<feature type="transmembrane region" description="Helical" evidence="1">
    <location>
        <begin position="6"/>
        <end position="28"/>
    </location>
</feature>
<accession>A0A1F5ZZP1</accession>
<dbReference type="AlphaFoldDB" id="A0A1F5ZZP1"/>
<dbReference type="PANTHER" id="PTHR43630:SF2">
    <property type="entry name" value="GLYCOSYLTRANSFERASE"/>
    <property type="match status" value="1"/>
</dbReference>
<reference evidence="2 3" key="1">
    <citation type="journal article" date="2016" name="Nat. Commun.">
        <title>Thousands of microbial genomes shed light on interconnected biogeochemical processes in an aquifer system.</title>
        <authorList>
            <person name="Anantharaman K."/>
            <person name="Brown C.T."/>
            <person name="Hug L.A."/>
            <person name="Sharon I."/>
            <person name="Castelle C.J."/>
            <person name="Probst A.J."/>
            <person name="Thomas B.C."/>
            <person name="Singh A."/>
            <person name="Wilkins M.J."/>
            <person name="Karaoz U."/>
            <person name="Brodie E.L."/>
            <person name="Williams K.H."/>
            <person name="Hubbard S.S."/>
            <person name="Banfield J.F."/>
        </authorList>
    </citation>
    <scope>NUCLEOTIDE SEQUENCE [LARGE SCALE GENOMIC DNA]</scope>
</reference>
<dbReference type="Pfam" id="PF13641">
    <property type="entry name" value="Glyco_tranf_2_3"/>
    <property type="match status" value="1"/>
</dbReference>
<dbReference type="Proteomes" id="UP000176253">
    <property type="component" value="Unassembled WGS sequence"/>
</dbReference>
<comment type="caution">
    <text evidence="2">The sequence shown here is derived from an EMBL/GenBank/DDBJ whole genome shotgun (WGS) entry which is preliminary data.</text>
</comment>
<name>A0A1F5ZZP1_9BACT</name>
<dbReference type="EMBL" id="MFJM01000026">
    <property type="protein sequence ID" value="OGG17946.1"/>
    <property type="molecule type" value="Genomic_DNA"/>
</dbReference>
<evidence type="ECO:0000313" key="2">
    <source>
        <dbReference type="EMBL" id="OGG17946.1"/>
    </source>
</evidence>
<sequence length="429" mass="50180">MKPFTPLFGLPLGISSTFWYLMGLMRFISERISQLKDKKKQVKKNKYKKSDIAAVVAAYNEELVIRKCVQSLRLSLSARQIYVVSDGSTDKTYRRARMEGVHVSKLLPGLGKAKALVYTISRYKLFENYKFIFIVDADTQIDRNFVRLALPLFEDKQISVVFGSALINWPKHILPKLKFYYVAYRERLNRMLQYFFIYGQTWKKTNVNYVIPGFATIYRCRILKKLPIDTPGLLIEDFNTAFQLHKKHLGKIGYNPQCIGWDQHPETLSDYWRQVKRWNIGFFQTIRLNGVWPSFFWLSLFIFTLEVFLNSIFILTLPLLIIFLISPYLANVVPQLAAFSQFYQSFGPYKNVALSNLIVYFFIIDYGLTIVIGLIYKKPQFIIYGLFFFFMHYMTSLILMSSLIPGFFSSSSGRWISPTRSKDQMSVKM</sequence>
<dbReference type="CDD" id="cd06423">
    <property type="entry name" value="CESA_like"/>
    <property type="match status" value="1"/>
</dbReference>
<keyword evidence="1" id="KW-0812">Transmembrane</keyword>
<dbReference type="PANTHER" id="PTHR43630">
    <property type="entry name" value="POLY-BETA-1,6-N-ACETYL-D-GLUCOSAMINE SYNTHASE"/>
    <property type="match status" value="1"/>
</dbReference>